<reference evidence="1" key="1">
    <citation type="submission" date="2018-05" db="EMBL/GenBank/DDBJ databases">
        <authorList>
            <person name="Lanie J.A."/>
            <person name="Ng W.-L."/>
            <person name="Kazmierczak K.M."/>
            <person name="Andrzejewski T.M."/>
            <person name="Davidsen T.M."/>
            <person name="Wayne K.J."/>
            <person name="Tettelin H."/>
            <person name="Glass J.I."/>
            <person name="Rusch D."/>
            <person name="Podicherti R."/>
            <person name="Tsui H.-C.T."/>
            <person name="Winkler M.E."/>
        </authorList>
    </citation>
    <scope>NUCLEOTIDE SEQUENCE</scope>
</reference>
<dbReference type="SUPFAM" id="SSF51182">
    <property type="entry name" value="RmlC-like cupins"/>
    <property type="match status" value="1"/>
</dbReference>
<gene>
    <name evidence="1" type="ORF">METZ01_LOCUS258965</name>
</gene>
<feature type="non-terminal residue" evidence="1">
    <location>
        <position position="87"/>
    </location>
</feature>
<proteinExistence type="predicted"/>
<feature type="non-terminal residue" evidence="1">
    <location>
        <position position="1"/>
    </location>
</feature>
<accession>A0A382J5H4</accession>
<organism evidence="1">
    <name type="scientific">marine metagenome</name>
    <dbReference type="NCBI Taxonomy" id="408172"/>
    <lineage>
        <taxon>unclassified sequences</taxon>
        <taxon>metagenomes</taxon>
        <taxon>ecological metagenomes</taxon>
    </lineage>
</organism>
<name>A0A382J5H4_9ZZZZ</name>
<sequence>VNAKRITACIIVLVAAIGFWSVNGQQGPPEENMGRTADVLTGIDLGSEIDGMDGRRLRMQRITTEPGGKTTLHSHKDRPFVMHVLQG</sequence>
<evidence type="ECO:0000313" key="1">
    <source>
        <dbReference type="EMBL" id="SVC06111.1"/>
    </source>
</evidence>
<dbReference type="EMBL" id="UINC01071310">
    <property type="protein sequence ID" value="SVC06111.1"/>
    <property type="molecule type" value="Genomic_DNA"/>
</dbReference>
<dbReference type="AlphaFoldDB" id="A0A382J5H4"/>
<protein>
    <submittedName>
        <fullName evidence="1">Uncharacterized protein</fullName>
    </submittedName>
</protein>
<dbReference type="InterPro" id="IPR011051">
    <property type="entry name" value="RmlC_Cupin_sf"/>
</dbReference>